<name>A0AAU7J8B4_9CAUD</name>
<evidence type="ECO:0000313" key="1">
    <source>
        <dbReference type="EMBL" id="XBN88578.1"/>
    </source>
</evidence>
<organism evidence="1">
    <name type="scientific">Klebsiella phage BUCT640</name>
    <dbReference type="NCBI Taxonomy" id="3153538"/>
    <lineage>
        <taxon>Viruses</taxon>
        <taxon>Duplodnaviria</taxon>
        <taxon>Heunggongvirae</taxon>
        <taxon>Uroviricota</taxon>
        <taxon>Caudoviricetes</taxon>
    </lineage>
</organism>
<reference evidence="1" key="1">
    <citation type="submission" date="2024-05" db="EMBL/GenBank/DDBJ databases">
        <authorList>
            <person name="Haq I."/>
            <person name="Ullah Z."/>
            <person name="Ahmad R."/>
            <person name="Li M."/>
            <person name="Tong Y."/>
        </authorList>
    </citation>
    <scope>NUCLEOTIDE SEQUENCE</scope>
</reference>
<protein>
    <submittedName>
        <fullName evidence="1">Uncharacterized protein</fullName>
    </submittedName>
</protein>
<proteinExistence type="predicted"/>
<dbReference type="EMBL" id="PP795939">
    <property type="protein sequence ID" value="XBN88578.1"/>
    <property type="molecule type" value="Genomic_DNA"/>
</dbReference>
<accession>A0AAU7J8B4</accession>
<sequence length="74" mass="7982">MRVVNIVITATGCNPATRDLTLNKVYPAVRLDIAADGIVGDGEGTCAYYVLVDDVRHPCGLCDKYLGVEIQEVQ</sequence>